<feature type="coiled-coil region" evidence="5">
    <location>
        <begin position="612"/>
        <end position="667"/>
    </location>
</feature>
<protein>
    <submittedName>
        <fullName evidence="7">Basal body protein 10</fullName>
    </submittedName>
</protein>
<proteinExistence type="inferred from homology"/>
<dbReference type="PANTHER" id="PTHR20544">
    <property type="entry name" value="CENTROSOMAL PROTEIN CEP135"/>
    <property type="match status" value="1"/>
</dbReference>
<keyword evidence="8" id="KW-1185">Reference proteome</keyword>
<dbReference type="RefSeq" id="XP_002507267.1">
    <property type="nucleotide sequence ID" value="XM_002507221.1"/>
</dbReference>
<keyword evidence="5" id="KW-0175">Coiled coil</keyword>
<keyword evidence="3" id="KW-0206">Cytoskeleton</keyword>
<evidence type="ECO:0000256" key="1">
    <source>
        <dbReference type="ARBA" id="ARBA00004114"/>
    </source>
</evidence>
<sequence>MNSQMTTLQQENSALHKEISHLRLQLIRNDDLCDEKLRKALAESRELRRDVSELKFGKEQATQCNMFLERPHDEIQSRLITISSICTQHAISTEQDTKARMELAAMLSTTKSEDGTTINVLDTGADRAGPLHERLAGRTETWRAANIQNDKKYCSRAEQVETALSNFREGASNSKLRLTTDTLEDMKSCALDCALSCNLLDEGGARNRTEASLEAAEAASAAALITADEALSDAQKSYLYPQTSIAERDKGCLIAKDVAEESHREREKLQAEIEATVADLRDVSCANEKVDKLKTLLRGLEATRVDLIAKLGEVQAQTREAKNQAGSSNELTPAERARADEVTAEITRGSATIKILDNEKDFIEAQLDARSEELAAANQRISRQSEAVEDARQAVADAEVKCLATADEAAHTFHRLCIANRTILEMSYAEKEFRADAHIHDQELKAVGEDLATLTREQQKMNAELVKFAIERDLAISALNEMNVSKVEMDTSVKATKKELEDVVVAYQELGSENRRLIAAVSALERDSQRAKMAQVISEAALDKAFTRIKMLEEQNSQFIIEIQAFERQVENLSRSLTDSKLNGIGANQEISDLHDRLAASHALAMELGRAREQTQRELVAAESSLHVMRKRLTYSQDECDTISLRLRIASDRVRELETLLADTRAKEHRRDISSLDADRHVSQTTEKEDHVDVGEHVSDQCIAGRLKELKQENFSLRSHLAGTEEACEKMEKELKRIQKEYNDLAGSLSGSLDGDVMDAYRMS</sequence>
<dbReference type="PANTHER" id="PTHR20544:SF0">
    <property type="entry name" value="NUCLEOPROTEIN TPR_MLP1 DOMAIN-CONTAINING PROTEIN"/>
    <property type="match status" value="1"/>
</dbReference>
<dbReference type="Proteomes" id="UP000002009">
    <property type="component" value="Chromosome 1"/>
</dbReference>
<dbReference type="STRING" id="296587.C1FE98"/>
<dbReference type="GeneID" id="8250589"/>
<evidence type="ECO:0000256" key="3">
    <source>
        <dbReference type="ARBA" id="ARBA00023212"/>
    </source>
</evidence>
<organism evidence="7 8">
    <name type="scientific">Micromonas commoda (strain RCC299 / NOUM17 / CCMP2709)</name>
    <name type="common">Picoplanktonic green alga</name>
    <dbReference type="NCBI Taxonomy" id="296587"/>
    <lineage>
        <taxon>Eukaryota</taxon>
        <taxon>Viridiplantae</taxon>
        <taxon>Chlorophyta</taxon>
        <taxon>Mamiellophyceae</taxon>
        <taxon>Mamiellales</taxon>
        <taxon>Mamiellaceae</taxon>
        <taxon>Micromonas</taxon>
    </lineage>
</organism>
<evidence type="ECO:0000256" key="6">
    <source>
        <dbReference type="SAM" id="MobiDB-lite"/>
    </source>
</evidence>
<dbReference type="OrthoDB" id="543507at2759"/>
<feature type="coiled-coil region" evidence="5">
    <location>
        <begin position="353"/>
        <end position="401"/>
    </location>
</feature>
<accession>C1FE98</accession>
<reference evidence="7 8" key="1">
    <citation type="journal article" date="2009" name="Science">
        <title>Green evolution and dynamic adaptations revealed by genomes of the marine picoeukaryotes Micromonas.</title>
        <authorList>
            <person name="Worden A.Z."/>
            <person name="Lee J.H."/>
            <person name="Mock T."/>
            <person name="Rouze P."/>
            <person name="Simmons M.P."/>
            <person name="Aerts A.L."/>
            <person name="Allen A.E."/>
            <person name="Cuvelier M.L."/>
            <person name="Derelle E."/>
            <person name="Everett M.V."/>
            <person name="Foulon E."/>
            <person name="Grimwood J."/>
            <person name="Gundlach H."/>
            <person name="Henrissat B."/>
            <person name="Napoli C."/>
            <person name="McDonald S.M."/>
            <person name="Parker M.S."/>
            <person name="Rombauts S."/>
            <person name="Salamov A."/>
            <person name="Von Dassow P."/>
            <person name="Badger J.H."/>
            <person name="Coutinho P.M."/>
            <person name="Demir E."/>
            <person name="Dubchak I."/>
            <person name="Gentemann C."/>
            <person name="Eikrem W."/>
            <person name="Gready J.E."/>
            <person name="John U."/>
            <person name="Lanier W."/>
            <person name="Lindquist E.A."/>
            <person name="Lucas S."/>
            <person name="Mayer K.F."/>
            <person name="Moreau H."/>
            <person name="Not F."/>
            <person name="Otillar R."/>
            <person name="Panaud O."/>
            <person name="Pangilinan J."/>
            <person name="Paulsen I."/>
            <person name="Piegu B."/>
            <person name="Poliakov A."/>
            <person name="Robbens S."/>
            <person name="Schmutz J."/>
            <person name="Toulza E."/>
            <person name="Wyss T."/>
            <person name="Zelensky A."/>
            <person name="Zhou K."/>
            <person name="Armbrust E.V."/>
            <person name="Bhattacharya D."/>
            <person name="Goodenough U.W."/>
            <person name="Van de Peer Y."/>
            <person name="Grigoriev I.V."/>
        </authorList>
    </citation>
    <scope>NUCLEOTIDE SEQUENCE [LARGE SCALE GENOMIC DNA]</scope>
    <source>
        <strain evidence="8">RCC299 / NOUM17</strain>
    </source>
</reference>
<dbReference type="AlphaFoldDB" id="C1FE98"/>
<dbReference type="OMA" id="YENENHH"/>
<dbReference type="InterPro" id="IPR051877">
    <property type="entry name" value="Centriole_BasalBody_StrucProt"/>
</dbReference>
<evidence type="ECO:0000313" key="7">
    <source>
        <dbReference type="EMBL" id="ACO68525.1"/>
    </source>
</evidence>
<evidence type="ECO:0000256" key="2">
    <source>
        <dbReference type="ARBA" id="ARBA00022490"/>
    </source>
</evidence>
<dbReference type="KEGG" id="mis:MICPUN_55365"/>
<feature type="coiled-coil region" evidence="5">
    <location>
        <begin position="507"/>
        <end position="583"/>
    </location>
</feature>
<feature type="region of interest" description="Disordered" evidence="6">
    <location>
        <begin position="319"/>
        <end position="339"/>
    </location>
</feature>
<comment type="similarity">
    <text evidence="4">Belongs to the CEP135/TSGA10 family.</text>
</comment>
<evidence type="ECO:0000313" key="8">
    <source>
        <dbReference type="Proteomes" id="UP000002009"/>
    </source>
</evidence>
<gene>
    <name evidence="7" type="primary">BLD10</name>
    <name evidence="7" type="ORF">MICPUN_55365</name>
</gene>
<evidence type="ECO:0000256" key="4">
    <source>
        <dbReference type="ARBA" id="ARBA00038123"/>
    </source>
</evidence>
<dbReference type="InParanoid" id="C1FE98"/>
<feature type="coiled-coil region" evidence="5">
    <location>
        <begin position="259"/>
        <end position="303"/>
    </location>
</feature>
<comment type="subcellular location">
    <subcellularLocation>
        <location evidence="1">Cytoplasm</location>
        <location evidence="1">Cytoskeleton</location>
        <location evidence="1">Microtubule organizing center</location>
        <location evidence="1">Centrosome</location>
        <location evidence="1">Centriole</location>
    </subcellularLocation>
</comment>
<name>C1FE98_MICCC</name>
<dbReference type="GO" id="GO:0005814">
    <property type="term" value="C:centriole"/>
    <property type="evidence" value="ECO:0007669"/>
    <property type="project" value="UniProtKB-SubCell"/>
</dbReference>
<dbReference type="EMBL" id="CP001574">
    <property type="protein sequence ID" value="ACO68525.1"/>
    <property type="molecule type" value="Genomic_DNA"/>
</dbReference>
<keyword evidence="2" id="KW-0963">Cytoplasm</keyword>
<feature type="coiled-coil region" evidence="5">
    <location>
        <begin position="707"/>
        <end position="748"/>
    </location>
</feature>
<evidence type="ECO:0000256" key="5">
    <source>
        <dbReference type="SAM" id="Coils"/>
    </source>
</evidence>